<evidence type="ECO:0000256" key="5">
    <source>
        <dbReference type="SAM" id="MobiDB-lite"/>
    </source>
</evidence>
<reference evidence="6 7" key="1">
    <citation type="submission" date="2020-08" db="EMBL/GenBank/DDBJ databases">
        <title>Genomic Encyclopedia of Type Strains, Phase IV (KMG-IV): sequencing the most valuable type-strain genomes for metagenomic binning, comparative biology and taxonomic classification.</title>
        <authorList>
            <person name="Goeker M."/>
        </authorList>
    </citation>
    <scope>NUCLEOTIDE SEQUENCE [LARGE SCALE GENOMIC DNA]</scope>
    <source>
        <strain evidence="6 7">DSM 100039</strain>
    </source>
</reference>
<proteinExistence type="inferred from homology"/>
<evidence type="ECO:0000313" key="6">
    <source>
        <dbReference type="EMBL" id="MBB6413085.1"/>
    </source>
</evidence>
<dbReference type="AlphaFoldDB" id="A0A841PWZ9"/>
<evidence type="ECO:0000256" key="1">
    <source>
        <dbReference type="ARBA" id="ARBA00010577"/>
    </source>
</evidence>
<gene>
    <name evidence="6" type="ORF">HNQ71_005781</name>
</gene>
<comment type="function">
    <text evidence="4">Required for flagellar hook formation. May act as a scaffolding protein.</text>
</comment>
<name>A0A841PWZ9_9HYPH</name>
<dbReference type="Proteomes" id="UP000556329">
    <property type="component" value="Unassembled WGS sequence"/>
</dbReference>
<sequence length="135" mass="14058">MNVDMTTTIPTGANQTSQQTSKTAVDYQSFLKLLIAEMKNQDPTKPMDSTQYVAQLATFSQVEQSVQTNTKLDQIMSSSALSQADALIGRSITSADGKTTGTVASVRLASSGLIAVLQNGTEVAVGPGVSIKAAS</sequence>
<keyword evidence="6" id="KW-0966">Cell projection</keyword>
<dbReference type="InterPro" id="IPR005648">
    <property type="entry name" value="FlgD"/>
</dbReference>
<evidence type="ECO:0000313" key="7">
    <source>
        <dbReference type="Proteomes" id="UP000556329"/>
    </source>
</evidence>
<organism evidence="6 7">
    <name type="scientific">Mesorhizobium sangaii</name>
    <dbReference type="NCBI Taxonomy" id="505389"/>
    <lineage>
        <taxon>Bacteria</taxon>
        <taxon>Pseudomonadati</taxon>
        <taxon>Pseudomonadota</taxon>
        <taxon>Alphaproteobacteria</taxon>
        <taxon>Hyphomicrobiales</taxon>
        <taxon>Phyllobacteriaceae</taxon>
        <taxon>Mesorhizobium</taxon>
    </lineage>
</organism>
<dbReference type="EMBL" id="JACHEF010000007">
    <property type="protein sequence ID" value="MBB6413085.1"/>
    <property type="molecule type" value="Genomic_DNA"/>
</dbReference>
<dbReference type="Pfam" id="PF03963">
    <property type="entry name" value="FlgD"/>
    <property type="match status" value="1"/>
</dbReference>
<evidence type="ECO:0000256" key="2">
    <source>
        <dbReference type="ARBA" id="ARBA00016013"/>
    </source>
</evidence>
<dbReference type="GO" id="GO:0044781">
    <property type="term" value="P:bacterial-type flagellum organization"/>
    <property type="evidence" value="ECO:0007669"/>
    <property type="project" value="UniProtKB-KW"/>
</dbReference>
<accession>A0A841PWZ9</accession>
<feature type="region of interest" description="Disordered" evidence="5">
    <location>
        <begin position="1"/>
        <end position="20"/>
    </location>
</feature>
<keyword evidence="6" id="KW-0282">Flagellum</keyword>
<comment type="caution">
    <text evidence="6">The sequence shown here is derived from an EMBL/GenBank/DDBJ whole genome shotgun (WGS) entry which is preliminary data.</text>
</comment>
<dbReference type="RefSeq" id="WP_184876548.1">
    <property type="nucleotide sequence ID" value="NZ_JACHEF010000007.1"/>
</dbReference>
<keyword evidence="6" id="KW-0969">Cilium</keyword>
<protein>
    <recommendedName>
        <fullName evidence="2">Basal-body rod modification protein FlgD</fullName>
    </recommendedName>
</protein>
<evidence type="ECO:0000256" key="4">
    <source>
        <dbReference type="ARBA" id="ARBA00024746"/>
    </source>
</evidence>
<dbReference type="NCBIfam" id="NF004670">
    <property type="entry name" value="PRK06009.1"/>
    <property type="match status" value="1"/>
</dbReference>
<keyword evidence="3" id="KW-1005">Bacterial flagellum biogenesis</keyword>
<keyword evidence="7" id="KW-1185">Reference proteome</keyword>
<comment type="similarity">
    <text evidence="1">Belongs to the FlgD family.</text>
</comment>
<evidence type="ECO:0000256" key="3">
    <source>
        <dbReference type="ARBA" id="ARBA00022795"/>
    </source>
</evidence>